<dbReference type="InterPro" id="IPR012347">
    <property type="entry name" value="Ferritin-like"/>
</dbReference>
<keyword evidence="1" id="KW-0946">Virion</keyword>
<gene>
    <name evidence="1" type="ORF">AB8U03_08920</name>
</gene>
<organism evidence="1 2">
    <name type="scientific">Clostridium moutaii</name>
    <dbReference type="NCBI Taxonomy" id="3240932"/>
    <lineage>
        <taxon>Bacteria</taxon>
        <taxon>Bacillati</taxon>
        <taxon>Bacillota</taxon>
        <taxon>Clostridia</taxon>
        <taxon>Eubacteriales</taxon>
        <taxon>Clostridiaceae</taxon>
        <taxon>Clostridium</taxon>
    </lineage>
</organism>
<keyword evidence="2" id="KW-1185">Reference proteome</keyword>
<dbReference type="Proteomes" id="UP001564657">
    <property type="component" value="Unassembled WGS sequence"/>
</dbReference>
<dbReference type="CDD" id="cd00657">
    <property type="entry name" value="Ferritin_like"/>
    <property type="match status" value="1"/>
</dbReference>
<protein>
    <submittedName>
        <fullName evidence="1">Spore coat protein</fullName>
    </submittedName>
</protein>
<evidence type="ECO:0000313" key="1">
    <source>
        <dbReference type="EMBL" id="MEY8000316.1"/>
    </source>
</evidence>
<dbReference type="EMBL" id="JBGEWD010000007">
    <property type="protein sequence ID" value="MEY8000316.1"/>
    <property type="molecule type" value="Genomic_DNA"/>
</dbReference>
<proteinExistence type="predicted"/>
<dbReference type="InterPro" id="IPR009078">
    <property type="entry name" value="Ferritin-like_SF"/>
</dbReference>
<dbReference type="Gene3D" id="1.20.1260.10">
    <property type="match status" value="1"/>
</dbReference>
<dbReference type="InterPro" id="IPR012851">
    <property type="entry name" value="Spore_coat_CotF-like"/>
</dbReference>
<dbReference type="RefSeq" id="WP_369704203.1">
    <property type="nucleotide sequence ID" value="NZ_JBGEWD010000007.1"/>
</dbReference>
<sequence>MSINLTNKERLLLEDQKSHEAMCINKYTNYANQAKDSQLKQLFLNNASIEQEHLNSVNSLLNGTVPDLNNKQGNSNLNVNSSSSSPQVGMAQVSDEDMCKDMLMTEKYISGTYDTSIFEFRDTNARDVLNHIQKEEQKHGESIYKYMESKGMYKLQ</sequence>
<reference evidence="1 2" key="1">
    <citation type="submission" date="2024-08" db="EMBL/GenBank/DDBJ databases">
        <title>Clostridium lapicellarii sp. nov., and Clostridium renhuaiense sp. nov., two species isolated from the mud in a fermentation cellar used for producing sauce-flavour Chinese liquors.</title>
        <authorList>
            <person name="Yang F."/>
            <person name="Wang H."/>
            <person name="Chen L.Q."/>
            <person name="Zhou N."/>
            <person name="Lu J.J."/>
            <person name="Pu X.X."/>
            <person name="Wan B."/>
            <person name="Wang L."/>
            <person name="Liu S.J."/>
        </authorList>
    </citation>
    <scope>NUCLEOTIDE SEQUENCE [LARGE SCALE GENOMIC DNA]</scope>
    <source>
        <strain evidence="1 2">MT-5</strain>
    </source>
</reference>
<name>A0ABV4BRL9_9CLOT</name>
<dbReference type="Pfam" id="PF07875">
    <property type="entry name" value="Coat_F"/>
    <property type="match status" value="1"/>
</dbReference>
<evidence type="ECO:0000313" key="2">
    <source>
        <dbReference type="Proteomes" id="UP001564657"/>
    </source>
</evidence>
<keyword evidence="1" id="KW-0167">Capsid protein</keyword>
<dbReference type="SUPFAM" id="SSF47240">
    <property type="entry name" value="Ferritin-like"/>
    <property type="match status" value="1"/>
</dbReference>
<accession>A0ABV4BRL9</accession>
<comment type="caution">
    <text evidence="1">The sequence shown here is derived from an EMBL/GenBank/DDBJ whole genome shotgun (WGS) entry which is preliminary data.</text>
</comment>